<dbReference type="NCBIfam" id="NF033592">
    <property type="entry name" value="transpos_IS4_1"/>
    <property type="match status" value="1"/>
</dbReference>
<keyword evidence="4" id="KW-1185">Reference proteome</keyword>
<sequence length="454" mass="51166">MPHQGQGRSLNNATALRHCIETLTREADFRQVRFRSDCSWTIRALVAAALYWAWSETGTLAGRWGHARGLTASGFGISSLGTACQPFLRLLTRWSDRLLSAVAASFRQLMAKELSRRFRVEGFIAFAVDGTRHETPRTAANERAFALNGAKKRDRSRGKKSQAALSKASSPQVNLTLLWHLGTGLPWAWKRAGSGVGERALLRELLQELPPKALLVADAGFTGYDLWGSILSAGHDLLVRVGSHVRLLSELGLQQGSSKDRVWLWPDNAMGLPLELRLIKTGSGTSTVWLVTTVLDRQRLPDDAVKKLYRQRWGIEVFYRTLKQKFERRKLRSRTPQHVYLELDWSLMALWALGLLALLNDRKVEPRKVSFSGLLGAVRTAMRDGSAIPKSGQRIEALLKKARIDDYKRGIKRSRNYPRKNKEPHGTGDPHISPATPDQRQRARKWFELFPLRA</sequence>
<organism evidence="3 4">
    <name type="scientific">Telmatocola sphagniphila</name>
    <dbReference type="NCBI Taxonomy" id="1123043"/>
    <lineage>
        <taxon>Bacteria</taxon>
        <taxon>Pseudomonadati</taxon>
        <taxon>Planctomycetota</taxon>
        <taxon>Planctomycetia</taxon>
        <taxon>Gemmatales</taxon>
        <taxon>Gemmataceae</taxon>
    </lineage>
</organism>
<evidence type="ECO:0000259" key="2">
    <source>
        <dbReference type="Pfam" id="PF01609"/>
    </source>
</evidence>
<dbReference type="EMBL" id="CP074694">
    <property type="protein sequence ID" value="QVL32720.1"/>
    <property type="molecule type" value="Genomic_DNA"/>
</dbReference>
<dbReference type="InterPro" id="IPR047952">
    <property type="entry name" value="Transpos_IS4"/>
</dbReference>
<feature type="compositionally biased region" description="Basic residues" evidence="1">
    <location>
        <begin position="410"/>
        <end position="419"/>
    </location>
</feature>
<evidence type="ECO:0000313" key="3">
    <source>
        <dbReference type="EMBL" id="QVL32720.1"/>
    </source>
</evidence>
<dbReference type="GO" id="GO:0006313">
    <property type="term" value="P:DNA transposition"/>
    <property type="evidence" value="ECO:0007669"/>
    <property type="project" value="InterPro"/>
</dbReference>
<feature type="domain" description="Transposase IS4-like" evidence="2">
    <location>
        <begin position="126"/>
        <end position="351"/>
    </location>
</feature>
<protein>
    <submittedName>
        <fullName evidence="3">IS4 family transposase</fullName>
    </submittedName>
</protein>
<dbReference type="Pfam" id="PF01609">
    <property type="entry name" value="DDE_Tnp_1"/>
    <property type="match status" value="1"/>
</dbReference>
<dbReference type="AlphaFoldDB" id="A0A8E6B987"/>
<name>A0A8E6B987_9BACT</name>
<dbReference type="InterPro" id="IPR002559">
    <property type="entry name" value="Transposase_11"/>
</dbReference>
<dbReference type="RefSeq" id="WP_213497610.1">
    <property type="nucleotide sequence ID" value="NZ_CP074694.1"/>
</dbReference>
<dbReference type="Proteomes" id="UP000676194">
    <property type="component" value="Chromosome"/>
</dbReference>
<proteinExistence type="predicted"/>
<dbReference type="PANTHER" id="PTHR37529:SF1">
    <property type="entry name" value="TRANSPOSASE INSG FOR INSERTION SEQUENCE ELEMENT IS4-RELATED"/>
    <property type="match status" value="1"/>
</dbReference>
<dbReference type="InterPro" id="IPR012337">
    <property type="entry name" value="RNaseH-like_sf"/>
</dbReference>
<evidence type="ECO:0000313" key="4">
    <source>
        <dbReference type="Proteomes" id="UP000676194"/>
    </source>
</evidence>
<feature type="region of interest" description="Disordered" evidence="1">
    <location>
        <begin position="410"/>
        <end position="439"/>
    </location>
</feature>
<dbReference type="GO" id="GO:0004803">
    <property type="term" value="F:transposase activity"/>
    <property type="evidence" value="ECO:0007669"/>
    <property type="project" value="InterPro"/>
</dbReference>
<gene>
    <name evidence="3" type="ORF">KIH39_02020</name>
</gene>
<dbReference type="SUPFAM" id="SSF53098">
    <property type="entry name" value="Ribonuclease H-like"/>
    <property type="match status" value="1"/>
</dbReference>
<accession>A0A8E6B987</accession>
<dbReference type="PANTHER" id="PTHR37529">
    <property type="entry name" value="TRANSPOSASE INSG FOR INSERTION SEQUENCE ELEMENT IS4-RELATED"/>
    <property type="match status" value="1"/>
</dbReference>
<dbReference type="GO" id="GO:0003677">
    <property type="term" value="F:DNA binding"/>
    <property type="evidence" value="ECO:0007669"/>
    <property type="project" value="InterPro"/>
</dbReference>
<reference evidence="3" key="1">
    <citation type="submission" date="2021-05" db="EMBL/GenBank/DDBJ databases">
        <title>Complete genome sequence of the cellulolytic planctomycete Telmatocola sphagniphila SP2T and characterization of the first cellulase from planctomycetes.</title>
        <authorList>
            <person name="Rakitin A.L."/>
            <person name="Beletsky A.V."/>
            <person name="Naumoff D.G."/>
            <person name="Kulichevskaya I.S."/>
            <person name="Mardanov A.V."/>
            <person name="Ravin N.V."/>
            <person name="Dedysh S.N."/>
        </authorList>
    </citation>
    <scope>NUCLEOTIDE SEQUENCE</scope>
    <source>
        <strain evidence="3">SP2T</strain>
    </source>
</reference>
<evidence type="ECO:0000256" key="1">
    <source>
        <dbReference type="SAM" id="MobiDB-lite"/>
    </source>
</evidence>
<dbReference type="KEGG" id="tsph:KIH39_02020"/>